<feature type="compositionally biased region" description="Polar residues" evidence="8">
    <location>
        <begin position="198"/>
        <end position="215"/>
    </location>
</feature>
<feature type="compositionally biased region" description="Acidic residues" evidence="8">
    <location>
        <begin position="478"/>
        <end position="489"/>
    </location>
</feature>
<evidence type="ECO:0000256" key="6">
    <source>
        <dbReference type="ARBA" id="ARBA00023098"/>
    </source>
</evidence>
<feature type="compositionally biased region" description="Polar residues" evidence="8">
    <location>
        <begin position="1"/>
        <end position="19"/>
    </location>
</feature>
<dbReference type="SUPFAM" id="SSF64268">
    <property type="entry name" value="PX domain"/>
    <property type="match status" value="1"/>
</dbReference>
<keyword evidence="3" id="KW-0677">Repeat</keyword>
<comment type="catalytic activity">
    <reaction evidence="1 7">
        <text>a 1,2-diacyl-sn-glycero-3-phosphocholine + H2O = a 1,2-diacyl-sn-glycero-3-phosphate + choline + H(+)</text>
        <dbReference type="Rhea" id="RHEA:14445"/>
        <dbReference type="ChEBI" id="CHEBI:15354"/>
        <dbReference type="ChEBI" id="CHEBI:15377"/>
        <dbReference type="ChEBI" id="CHEBI:15378"/>
        <dbReference type="ChEBI" id="CHEBI:57643"/>
        <dbReference type="ChEBI" id="CHEBI:58608"/>
        <dbReference type="EC" id="3.1.4.4"/>
    </reaction>
</comment>
<dbReference type="SMART" id="SM00155">
    <property type="entry name" value="PLDc"/>
    <property type="match status" value="2"/>
</dbReference>
<dbReference type="PANTHER" id="PTHR18896">
    <property type="entry name" value="PHOSPHOLIPASE D"/>
    <property type="match status" value="1"/>
</dbReference>
<dbReference type="PROSITE" id="PS50035">
    <property type="entry name" value="PLD"/>
    <property type="match status" value="2"/>
</dbReference>
<dbReference type="InterPro" id="IPR015679">
    <property type="entry name" value="PLipase_D_fam"/>
</dbReference>
<feature type="compositionally biased region" description="Basic residues" evidence="8">
    <location>
        <begin position="502"/>
        <end position="514"/>
    </location>
</feature>
<evidence type="ECO:0000313" key="11">
    <source>
        <dbReference type="EMBL" id="QIW95210.1"/>
    </source>
</evidence>
<dbReference type="PROSITE" id="PS50195">
    <property type="entry name" value="PX"/>
    <property type="match status" value="1"/>
</dbReference>
<dbReference type="EMBL" id="CP051139">
    <property type="protein sequence ID" value="QIW95210.1"/>
    <property type="molecule type" value="Genomic_DNA"/>
</dbReference>
<proteinExistence type="inferred from homology"/>
<dbReference type="PANTHER" id="PTHR18896:SF76">
    <property type="entry name" value="PHOSPHOLIPASE"/>
    <property type="match status" value="1"/>
</dbReference>
<feature type="region of interest" description="Disordered" evidence="8">
    <location>
        <begin position="477"/>
        <end position="542"/>
    </location>
</feature>
<dbReference type="CDD" id="cd09138">
    <property type="entry name" value="PLDc_vPLD1_2_yPLD_like_1"/>
    <property type="match status" value="1"/>
</dbReference>
<feature type="compositionally biased region" description="Polar residues" evidence="8">
    <location>
        <begin position="1666"/>
        <end position="1676"/>
    </location>
</feature>
<dbReference type="GO" id="GO:0004630">
    <property type="term" value="F:phospholipase D activity"/>
    <property type="evidence" value="ECO:0007669"/>
    <property type="project" value="UniProtKB-UniRule"/>
</dbReference>
<dbReference type="GO" id="GO:0006654">
    <property type="term" value="P:phosphatidic acid biosynthetic process"/>
    <property type="evidence" value="ECO:0007669"/>
    <property type="project" value="InterPro"/>
</dbReference>
<evidence type="ECO:0000256" key="5">
    <source>
        <dbReference type="ARBA" id="ARBA00022963"/>
    </source>
</evidence>
<reference evidence="11 12" key="1">
    <citation type="journal article" date="2016" name="Sci. Rep.">
        <title>Peltaster fructicola genome reveals evolution from an invasive phytopathogen to an ectophytic parasite.</title>
        <authorList>
            <person name="Xu C."/>
            <person name="Chen H."/>
            <person name="Gleason M.L."/>
            <person name="Xu J.R."/>
            <person name="Liu H."/>
            <person name="Zhang R."/>
            <person name="Sun G."/>
        </authorList>
    </citation>
    <scope>NUCLEOTIDE SEQUENCE [LARGE SCALE GENOMIC DNA]</scope>
    <source>
        <strain evidence="11 12">LNHT1506</strain>
    </source>
</reference>
<name>A0A6H0XKQ6_9PEZI</name>
<dbReference type="InterPro" id="IPR001736">
    <property type="entry name" value="PLipase_D/transphosphatidylase"/>
</dbReference>
<feature type="compositionally biased region" description="Polar residues" evidence="8">
    <location>
        <begin position="129"/>
        <end position="142"/>
    </location>
</feature>
<feature type="region of interest" description="Disordered" evidence="8">
    <location>
        <begin position="1572"/>
        <end position="1619"/>
    </location>
</feature>
<feature type="compositionally biased region" description="Basic and acidic residues" evidence="8">
    <location>
        <begin position="157"/>
        <end position="166"/>
    </location>
</feature>
<evidence type="ECO:0000256" key="2">
    <source>
        <dbReference type="ARBA" id="ARBA00008664"/>
    </source>
</evidence>
<dbReference type="OrthoDB" id="14911at2759"/>
<keyword evidence="12" id="KW-1185">Reference proteome</keyword>
<dbReference type="GO" id="GO:0035556">
    <property type="term" value="P:intracellular signal transduction"/>
    <property type="evidence" value="ECO:0007669"/>
    <property type="project" value="InterPro"/>
</dbReference>
<dbReference type="Gene3D" id="3.30.1520.10">
    <property type="entry name" value="Phox-like domain"/>
    <property type="match status" value="1"/>
</dbReference>
<dbReference type="InterPro" id="IPR016555">
    <property type="entry name" value="PLipase_D_euk"/>
</dbReference>
<evidence type="ECO:0000259" key="9">
    <source>
        <dbReference type="PROSITE" id="PS50035"/>
    </source>
</evidence>
<protein>
    <recommendedName>
        <fullName evidence="7">Phospholipase</fullName>
        <ecNumber evidence="7">3.1.4.4</ecNumber>
    </recommendedName>
</protein>
<keyword evidence="4 7" id="KW-0378">Hydrolase</keyword>
<gene>
    <name evidence="11" type="ORF">AMS68_000728</name>
</gene>
<feature type="region of interest" description="Disordered" evidence="8">
    <location>
        <begin position="1657"/>
        <end position="1698"/>
    </location>
</feature>
<keyword evidence="5 7" id="KW-0442">Lipid degradation</keyword>
<feature type="domain" description="PLD phosphodiesterase" evidence="9">
    <location>
        <begin position="1152"/>
        <end position="1179"/>
    </location>
</feature>
<evidence type="ECO:0000256" key="4">
    <source>
        <dbReference type="ARBA" id="ARBA00022801"/>
    </source>
</evidence>
<accession>A0A6H0XKQ6</accession>
<dbReference type="EC" id="3.1.4.4" evidence="7"/>
<feature type="compositionally biased region" description="Basic and acidic residues" evidence="8">
    <location>
        <begin position="532"/>
        <end position="542"/>
    </location>
</feature>
<keyword evidence="6" id="KW-0443">Lipid metabolism</keyword>
<dbReference type="GO" id="GO:0035091">
    <property type="term" value="F:phosphatidylinositol binding"/>
    <property type="evidence" value="ECO:0007669"/>
    <property type="project" value="InterPro"/>
</dbReference>
<dbReference type="CDD" id="cd01254">
    <property type="entry name" value="PH_PLD"/>
    <property type="match status" value="1"/>
</dbReference>
<evidence type="ECO:0000256" key="8">
    <source>
        <dbReference type="SAM" id="MobiDB-lite"/>
    </source>
</evidence>
<feature type="compositionally biased region" description="Acidic residues" evidence="8">
    <location>
        <begin position="169"/>
        <end position="183"/>
    </location>
</feature>
<evidence type="ECO:0000259" key="10">
    <source>
        <dbReference type="PROSITE" id="PS50195"/>
    </source>
</evidence>
<feature type="compositionally biased region" description="Basic and acidic residues" evidence="8">
    <location>
        <begin position="57"/>
        <end position="69"/>
    </location>
</feature>
<comment type="similarity">
    <text evidence="2 7">Belongs to the phospholipase D family.</text>
</comment>
<feature type="region of interest" description="Disordered" evidence="8">
    <location>
        <begin position="1"/>
        <end position="215"/>
    </location>
</feature>
<feature type="domain" description="PX" evidence="10">
    <location>
        <begin position="383"/>
        <end position="579"/>
    </location>
</feature>
<feature type="region of interest" description="Disordered" evidence="8">
    <location>
        <begin position="1627"/>
        <end position="1646"/>
    </location>
</feature>
<dbReference type="Gene3D" id="3.30.870.10">
    <property type="entry name" value="Endonuclease Chain A"/>
    <property type="match status" value="2"/>
</dbReference>
<evidence type="ECO:0000256" key="7">
    <source>
        <dbReference type="PIRNR" id="PIRNR009376"/>
    </source>
</evidence>
<feature type="region of interest" description="Disordered" evidence="8">
    <location>
        <begin position="1510"/>
        <end position="1541"/>
    </location>
</feature>
<dbReference type="Proteomes" id="UP000503462">
    <property type="component" value="Chromosome 1"/>
</dbReference>
<dbReference type="SUPFAM" id="SSF56024">
    <property type="entry name" value="Phospholipase D/nuclease"/>
    <property type="match status" value="2"/>
</dbReference>
<feature type="domain" description="PLD phosphodiesterase" evidence="9">
    <location>
        <begin position="845"/>
        <end position="872"/>
    </location>
</feature>
<dbReference type="InterPro" id="IPR036871">
    <property type="entry name" value="PX_dom_sf"/>
</dbReference>
<dbReference type="PIRSF" id="PIRSF009376">
    <property type="entry name" value="Phospholipase_D_euk"/>
    <property type="match status" value="1"/>
</dbReference>
<dbReference type="InterPro" id="IPR001683">
    <property type="entry name" value="PX_dom"/>
</dbReference>
<dbReference type="CDD" id="cd09141">
    <property type="entry name" value="PLDc_vPLD1_2_yPLD_like_2"/>
    <property type="match status" value="1"/>
</dbReference>
<feature type="region of interest" description="Disordered" evidence="8">
    <location>
        <begin position="1254"/>
        <end position="1279"/>
    </location>
</feature>
<organism evidence="11 12">
    <name type="scientific">Peltaster fructicola</name>
    <dbReference type="NCBI Taxonomy" id="286661"/>
    <lineage>
        <taxon>Eukaryota</taxon>
        <taxon>Fungi</taxon>
        <taxon>Dikarya</taxon>
        <taxon>Ascomycota</taxon>
        <taxon>Pezizomycotina</taxon>
        <taxon>Dothideomycetes</taxon>
        <taxon>Dothideomycetes incertae sedis</taxon>
        <taxon>Peltaster</taxon>
    </lineage>
</organism>
<feature type="compositionally biased region" description="Low complexity" evidence="8">
    <location>
        <begin position="1593"/>
        <end position="1612"/>
    </location>
</feature>
<sequence>MANGQLQSTAFPATPSHQPRATLDPPSIHVDSAIDSFPFEAVPGSVGPAPTTELIEENLRPDADVEQSPRPRGRRRKPRQSSERWAIGSKRIGDAGQSPMQKTGDWETDEEGTADTPRSGSFFGKLKSMASTSGQGRSQSAAPSPATDHGVLSPQSERSEPDHLMESEAAMELDADADEDSDEAISSTPRPRRRRQMNRSTDATGSTPSTPMTSRFASFIRDYQNRPAGLKRRATMSDVGEDVARGGVSEDEGKDRIRSALRRGLENARGIGSNVRRQGDETPNERRPMTFRKLTGRGADGSSPFRLRADRANTTNAQIWRQVKTGIKLFGQRKRDERIRVDYQKSAQLMAEIAAGAPAALVLASFFQRDEHGRRRIPALLEQLKITIPSSQTNENKAGDRHVIFKIDLEYGSGSARLNWTIYRTLRDFVNLHIKYKVQGQTERIKQFRGEDKSKARIPHFPKSAFPYARGARGLFDGLEDEDDNDEQPETTQPASAERPTHRNRRISSFHLTRRLSSSQHIEVSSAAQQEQNERQRQGYADRQRKKLEIYLQRMIRWVIFRPDSNRLCQFLELSALSIRLAAENGYQGKQGLLTIASRQNREIRRAALLGPGGFADRHKPRWTLVRHSYIVIVDGPESVTPYDVFLVDSDFSTDKLKKHTKEESAHDRAVKATDTTTYTKHHIIRLNNSERKLKLVARTERQWLQFQESIEHMVSDSVWAKKQRFASFAPVRDNVWCRWLVDGRDHMWQVSRAIDNAKDFIYIHDWWLSPELYMRRPAAISQKWRLDRLLQRKAEEGVKIFVIVYRNIESAIPIDSEYTKWALLDLHENIIVQRSPNQFRQNQFFWAHHEKLVVIDNMMAFCGGVDLCFGRWDDSCHSLTDDKLTGFELDHNIPRDSEHCQVWPGKDYSNPRVQDFYALDRPYEEMYDRTKVPRMPWHDISMQIVGQPARDLGRHFVQRWNYILRQRIPSRPTPVLMPPPEYEHPELEQLGMTGTCQVQMLRSCSPWSIGTPNKVEHSIMNAYCALIQESDHFVYIENQFFISSCVVEGTPIHNKIGDALVERIIRAHEAGDKWQACLVIPLMPGFQNSVDAQDGTSVRLIMQCQFRSICRGDSSMFGRLRARNIDPSDYIRFYSLRQWGKIGPRKCLTTEQLYIHAKCMVVDDRHAIIGSANINERSMLGSRDSEVAAMITDMKMIPSTMAGEPYMVGDFPHTLRMRLMREHIGIDVDALYRKERMEQERHEQDAEMARIYRDDSTTPENDKSHPSPLSALDRQESAARIEDARVKRAEHQKLADTAEKEAMLDAEHGKKSDKHKKPSHELQHDLDVAGFGLDNERQLEAAGEIGYRDSYVDAHGHEVLRKDVRAYNRTEELQVRRIMEDQEAEKQAAATLPPPWPTERKDTIQMGLPIRSQLPELPLLDDTDIGGPPARTGSKLSSRTALLSTIRQPHITESCMKDPLISDFYDRIWHQVAENNTKIYRQVFRCQPDSEVLDWKTYDRYNEYNERFMQSQGLGASRPKTPKDAPDTSGPPGSSVTEGSIAGGSIATAVHAEAVKPKGLFNGLMGKLRHGSKVSDDAPQTNGLSEKQDVLPASPGSAASSVPTAVPSPDARPLDEKDGFKQFDANDEKAVQHPPEPDGGHPERRRTVQIVDYASGGADAGASSTNLAPQQQNSQRTRKRAATKTQGRAQPEEVMPKEDAEELLKMVQGSLVLWPYDWLEKEERNGNWLYSIDTLAPLEIYE</sequence>
<evidence type="ECO:0000256" key="3">
    <source>
        <dbReference type="ARBA" id="ARBA00022737"/>
    </source>
</evidence>
<dbReference type="CDD" id="cd06093">
    <property type="entry name" value="PX_domain"/>
    <property type="match status" value="1"/>
</dbReference>
<evidence type="ECO:0000313" key="12">
    <source>
        <dbReference type="Proteomes" id="UP000503462"/>
    </source>
</evidence>
<dbReference type="InterPro" id="IPR025202">
    <property type="entry name" value="PLD-like_dom"/>
</dbReference>
<feature type="compositionally biased region" description="Basic and acidic residues" evidence="8">
    <location>
        <begin position="1254"/>
        <end position="1266"/>
    </location>
</feature>
<evidence type="ECO:0000256" key="1">
    <source>
        <dbReference type="ARBA" id="ARBA00000798"/>
    </source>
</evidence>
<dbReference type="Pfam" id="PF13091">
    <property type="entry name" value="PLDc_2"/>
    <property type="match status" value="1"/>
</dbReference>
<dbReference type="GO" id="GO:0009395">
    <property type="term" value="P:phospholipid catabolic process"/>
    <property type="evidence" value="ECO:0007669"/>
    <property type="project" value="TreeGrafter"/>
</dbReference>
<dbReference type="FunFam" id="3.30.870.10:FF:000011">
    <property type="entry name" value="Phospholipase"/>
    <property type="match status" value="1"/>
</dbReference>